<sequence>MLELDYPRDLVMIGAVFGMAAFVWAGWAQEQPPAGAVWRVVLAVLSVLGLALMALSIPLAIKNWGTPSAINPHTTGFVVYVIVFWVEVAVAVVLAIIATRVGRSDLIAPLIMLIVGIHFFALALVFHQPVLHLAGALITAIAIVAAFVPHEIAARSFWCGVLGAPVFLAIGAWCYVAGRAAFASA</sequence>
<feature type="transmembrane region" description="Helical" evidence="1">
    <location>
        <begin position="157"/>
        <end position="178"/>
    </location>
</feature>
<feature type="transmembrane region" description="Helical" evidence="1">
    <location>
        <begin position="106"/>
        <end position="126"/>
    </location>
</feature>
<keyword evidence="1" id="KW-0472">Membrane</keyword>
<feature type="transmembrane region" description="Helical" evidence="1">
    <location>
        <begin position="37"/>
        <end position="57"/>
    </location>
</feature>
<proteinExistence type="predicted"/>
<keyword evidence="3" id="KW-1185">Reference proteome</keyword>
<keyword evidence="1" id="KW-0812">Transmembrane</keyword>
<dbReference type="Proteomes" id="UP001214553">
    <property type="component" value="Chromosome"/>
</dbReference>
<name>A0ABY8BXW6_9MICO</name>
<reference evidence="2 3" key="1">
    <citation type="submission" date="2023-03" db="EMBL/GenBank/DDBJ databases">
        <title>Genome sequence of Microbacterium sp. KACC 23027.</title>
        <authorList>
            <person name="Kim S."/>
            <person name="Heo J."/>
            <person name="Kwon S.-W."/>
        </authorList>
    </citation>
    <scope>NUCLEOTIDE SEQUENCE [LARGE SCALE GENOMIC DNA]</scope>
    <source>
        <strain evidence="2 3">KACC 23027</strain>
    </source>
</reference>
<gene>
    <name evidence="2" type="ORF">PU630_00315</name>
</gene>
<feature type="transmembrane region" description="Helical" evidence="1">
    <location>
        <begin position="132"/>
        <end position="150"/>
    </location>
</feature>
<organism evidence="2 3">
    <name type="scientific">Microbacterium horticulturae</name>
    <dbReference type="NCBI Taxonomy" id="3028316"/>
    <lineage>
        <taxon>Bacteria</taxon>
        <taxon>Bacillati</taxon>
        <taxon>Actinomycetota</taxon>
        <taxon>Actinomycetes</taxon>
        <taxon>Micrococcales</taxon>
        <taxon>Microbacteriaceae</taxon>
        <taxon>Microbacterium</taxon>
    </lineage>
</organism>
<feature type="transmembrane region" description="Helical" evidence="1">
    <location>
        <begin position="77"/>
        <end position="99"/>
    </location>
</feature>
<dbReference type="EMBL" id="CP119108">
    <property type="protein sequence ID" value="WEG09041.1"/>
    <property type="molecule type" value="Genomic_DNA"/>
</dbReference>
<accession>A0ABY8BXW6</accession>
<protein>
    <submittedName>
        <fullName evidence="2">Uncharacterized protein</fullName>
    </submittedName>
</protein>
<evidence type="ECO:0000256" key="1">
    <source>
        <dbReference type="SAM" id="Phobius"/>
    </source>
</evidence>
<dbReference type="RefSeq" id="WP_275278365.1">
    <property type="nucleotide sequence ID" value="NZ_CP119108.1"/>
</dbReference>
<keyword evidence="1" id="KW-1133">Transmembrane helix</keyword>
<evidence type="ECO:0000313" key="3">
    <source>
        <dbReference type="Proteomes" id="UP001214553"/>
    </source>
</evidence>
<evidence type="ECO:0000313" key="2">
    <source>
        <dbReference type="EMBL" id="WEG09041.1"/>
    </source>
</evidence>
<feature type="transmembrane region" description="Helical" evidence="1">
    <location>
        <begin position="6"/>
        <end position="25"/>
    </location>
</feature>